<keyword evidence="2" id="KW-1185">Reference proteome</keyword>
<reference evidence="1 2" key="1">
    <citation type="submission" date="2015-01" db="EMBL/GenBank/DDBJ databases">
        <title>Genome sequencing of Jeotgalibacillus soli.</title>
        <authorList>
            <person name="Goh K.M."/>
            <person name="Chan K.-G."/>
            <person name="Yaakop A.S."/>
            <person name="Ee R."/>
            <person name="Gan H.M."/>
            <person name="Chan C.S."/>
        </authorList>
    </citation>
    <scope>NUCLEOTIDE SEQUENCE [LARGE SCALE GENOMIC DNA]</scope>
    <source>
        <strain evidence="1 2">P9</strain>
    </source>
</reference>
<evidence type="ECO:0000313" key="1">
    <source>
        <dbReference type="EMBL" id="KIL51940.1"/>
    </source>
</evidence>
<dbReference type="Proteomes" id="UP000031938">
    <property type="component" value="Unassembled WGS sequence"/>
</dbReference>
<accession>A0A0C2RNU3</accession>
<dbReference type="EMBL" id="JXRP01000006">
    <property type="protein sequence ID" value="KIL51940.1"/>
    <property type="molecule type" value="Genomic_DNA"/>
</dbReference>
<gene>
    <name evidence="1" type="ORF">KP78_03100</name>
</gene>
<sequence length="44" mass="4628">MGAVGVSGSGVAIDVEVAKVAVQVFSSMHQRQASPRALYYPYNS</sequence>
<dbReference type="PATRIC" id="fig|889306.3.peg.314"/>
<proteinExistence type="predicted"/>
<dbReference type="AlphaFoldDB" id="A0A0C2RNU3"/>
<name>A0A0C2RNU3_9BACL</name>
<protein>
    <submittedName>
        <fullName evidence="1">Uncharacterized protein</fullName>
    </submittedName>
</protein>
<organism evidence="1 2">
    <name type="scientific">Jeotgalibacillus soli</name>
    <dbReference type="NCBI Taxonomy" id="889306"/>
    <lineage>
        <taxon>Bacteria</taxon>
        <taxon>Bacillati</taxon>
        <taxon>Bacillota</taxon>
        <taxon>Bacilli</taxon>
        <taxon>Bacillales</taxon>
        <taxon>Caryophanaceae</taxon>
        <taxon>Jeotgalibacillus</taxon>
    </lineage>
</organism>
<evidence type="ECO:0000313" key="2">
    <source>
        <dbReference type="Proteomes" id="UP000031938"/>
    </source>
</evidence>
<comment type="caution">
    <text evidence="1">The sequence shown here is derived from an EMBL/GenBank/DDBJ whole genome shotgun (WGS) entry which is preliminary data.</text>
</comment>